<organism evidence="1 2">
    <name type="scientific">Arachnia propionica</name>
    <dbReference type="NCBI Taxonomy" id="1750"/>
    <lineage>
        <taxon>Bacteria</taxon>
        <taxon>Bacillati</taxon>
        <taxon>Actinomycetota</taxon>
        <taxon>Actinomycetes</taxon>
        <taxon>Propionibacteriales</taxon>
        <taxon>Propionibacteriaceae</taxon>
        <taxon>Arachnia</taxon>
    </lineage>
</organism>
<gene>
    <name evidence="1" type="ORF">EII34_11095</name>
</gene>
<comment type="caution">
    <text evidence="1">The sequence shown here is derived from an EMBL/GenBank/DDBJ whole genome shotgun (WGS) entry which is preliminary data.</text>
</comment>
<proteinExistence type="predicted"/>
<sequence length="213" mass="22824">MSKVQVFSECVALLGDVVGSRDSRRAVVHDAILTAITATNTAVVALDPLRVTVGDELQGVYTTLGDAVSATMMLRDELLGTAELRVGLGGGELQVVDARRGIQDGSAWWNARDAIVTAKALALRPGYHTTRTALIDHRAVANPLVDPLLRLLDAHLADLREGSRRTWRDFRGGLSNRDLAAREGVSASAISQRINNTGLRPLKEVVDALTSLP</sequence>
<dbReference type="AlphaFoldDB" id="A0A3P1T4P5"/>
<dbReference type="EMBL" id="RQZG01000013">
    <property type="protein sequence ID" value="RRD04145.1"/>
    <property type="molecule type" value="Genomic_DNA"/>
</dbReference>
<dbReference type="RefSeq" id="WP_124845228.1">
    <property type="nucleotide sequence ID" value="NZ_RQZG01000013.1"/>
</dbReference>
<dbReference type="OrthoDB" id="4711815at2"/>
<reference evidence="1 2" key="1">
    <citation type="submission" date="2018-11" db="EMBL/GenBank/DDBJ databases">
        <title>Genomes From Bacteria Associated with the Canine Oral Cavity: a Test Case for Automated Genome-Based Taxonomic Assignment.</title>
        <authorList>
            <person name="Coil D.A."/>
            <person name="Jospin G."/>
            <person name="Darling A.E."/>
            <person name="Wallis C."/>
            <person name="Davis I.J."/>
            <person name="Harris S."/>
            <person name="Eisen J.A."/>
            <person name="Holcombe L.J."/>
            <person name="O'Flynn C."/>
        </authorList>
    </citation>
    <scope>NUCLEOTIDE SEQUENCE [LARGE SCALE GENOMIC DNA]</scope>
    <source>
        <strain evidence="1 2">OH887_COT-365</strain>
    </source>
</reference>
<name>A0A3P1T4P5_9ACTN</name>
<dbReference type="Proteomes" id="UP000280819">
    <property type="component" value="Unassembled WGS sequence"/>
</dbReference>
<evidence type="ECO:0000313" key="1">
    <source>
        <dbReference type="EMBL" id="RRD04145.1"/>
    </source>
</evidence>
<accession>A0A3P1T4P5</accession>
<protein>
    <submittedName>
        <fullName evidence="1">RNA polymerase subunit sigma-70</fullName>
    </submittedName>
</protein>
<evidence type="ECO:0000313" key="2">
    <source>
        <dbReference type="Proteomes" id="UP000280819"/>
    </source>
</evidence>